<protein>
    <recommendedName>
        <fullName evidence="3">Lipoprotein</fullName>
    </recommendedName>
</protein>
<evidence type="ECO:0008006" key="3">
    <source>
        <dbReference type="Google" id="ProtNLM"/>
    </source>
</evidence>
<dbReference type="EMBL" id="JAUOPB010000005">
    <property type="protein sequence ID" value="MDO6422389.1"/>
    <property type="molecule type" value="Genomic_DNA"/>
</dbReference>
<evidence type="ECO:0000313" key="2">
    <source>
        <dbReference type="Proteomes" id="UP001169760"/>
    </source>
</evidence>
<gene>
    <name evidence="1" type="ORF">Q4521_07875</name>
</gene>
<reference evidence="1" key="1">
    <citation type="submission" date="2023-07" db="EMBL/GenBank/DDBJ databases">
        <title>Genome content predicts the carbon catabolic preferences of heterotrophic bacteria.</title>
        <authorList>
            <person name="Gralka M."/>
        </authorList>
    </citation>
    <scope>NUCLEOTIDE SEQUENCE</scope>
    <source>
        <strain evidence="1">I3M17_2</strain>
    </source>
</reference>
<dbReference type="PROSITE" id="PS51257">
    <property type="entry name" value="PROKAR_LIPOPROTEIN"/>
    <property type="match status" value="1"/>
</dbReference>
<sequence length="233" mass="25848">MKTILSILVVLSVVGCASTSSLQRPDSYYAGKYQAESEGSTDLFGTGELLSDADIERILSYKLTLPKLNRVAILKLSEDSYWRYYSNDFTELSDSITTNFVQALVASPKIYDASFLPSMLVPEKRTVPYLREAAARYQADLLLVYRSSCNSYQKYRFLAANETKAYCNVEAALLDVRKGIVPFTSVATNSYLLVKNTDDTNFNETKKKAELEAIAVSLGEVADALVLFLAGMD</sequence>
<dbReference type="Proteomes" id="UP001169760">
    <property type="component" value="Unassembled WGS sequence"/>
</dbReference>
<dbReference type="AlphaFoldDB" id="A0AAW7X7L7"/>
<dbReference type="RefSeq" id="WP_216063205.1">
    <property type="nucleotide sequence ID" value="NZ_JAHKPP010000009.1"/>
</dbReference>
<evidence type="ECO:0000313" key="1">
    <source>
        <dbReference type="EMBL" id="MDO6422389.1"/>
    </source>
</evidence>
<accession>A0AAW7X7L7</accession>
<proteinExistence type="predicted"/>
<name>A0AAW7X7L7_9GAMM</name>
<comment type="caution">
    <text evidence="1">The sequence shown here is derived from an EMBL/GenBank/DDBJ whole genome shotgun (WGS) entry which is preliminary data.</text>
</comment>
<organism evidence="1 2">
    <name type="scientific">Saccharophagus degradans</name>
    <dbReference type="NCBI Taxonomy" id="86304"/>
    <lineage>
        <taxon>Bacteria</taxon>
        <taxon>Pseudomonadati</taxon>
        <taxon>Pseudomonadota</taxon>
        <taxon>Gammaproteobacteria</taxon>
        <taxon>Cellvibrionales</taxon>
        <taxon>Cellvibrionaceae</taxon>
        <taxon>Saccharophagus</taxon>
    </lineage>
</organism>